<comment type="caution">
    <text evidence="12">The sequence shown here is derived from an EMBL/GenBank/DDBJ whole genome shotgun (WGS) entry which is preliminary data.</text>
</comment>
<keyword evidence="5 12" id="KW-0808">Transferase</keyword>
<evidence type="ECO:0000256" key="7">
    <source>
        <dbReference type="ARBA" id="ARBA00022692"/>
    </source>
</evidence>
<feature type="compositionally biased region" description="Basic and acidic residues" evidence="11">
    <location>
        <begin position="33"/>
        <end position="48"/>
    </location>
</feature>
<evidence type="ECO:0000256" key="6">
    <source>
        <dbReference type="ARBA" id="ARBA00022691"/>
    </source>
</evidence>
<dbReference type="EMBL" id="PDND01000011">
    <property type="protein sequence ID" value="PGH36155.1"/>
    <property type="molecule type" value="Genomic_DNA"/>
</dbReference>
<evidence type="ECO:0000256" key="4">
    <source>
        <dbReference type="ARBA" id="ARBA00022603"/>
    </source>
</evidence>
<evidence type="ECO:0000256" key="1">
    <source>
        <dbReference type="ARBA" id="ARBA00004141"/>
    </source>
</evidence>
<reference evidence="12 13" key="1">
    <citation type="submission" date="2017-10" db="EMBL/GenBank/DDBJ databases">
        <title>Comparative genomics in systemic dimorphic fungi from Ajellomycetaceae.</title>
        <authorList>
            <person name="Munoz J.F."/>
            <person name="Mcewen J.G."/>
            <person name="Clay O.K."/>
            <person name="Cuomo C.A."/>
        </authorList>
    </citation>
    <scope>NUCLEOTIDE SEQUENCE [LARGE SCALE GENOMIC DNA]</scope>
    <source>
        <strain evidence="12 13">UAMH4076</strain>
    </source>
</reference>
<evidence type="ECO:0000313" key="12">
    <source>
        <dbReference type="EMBL" id="PGH36155.1"/>
    </source>
</evidence>
<comment type="caution">
    <text evidence="10">Lacks conserved residue(s) required for the propagation of feature annotation.</text>
</comment>
<dbReference type="STRING" id="73230.A0A2B7ZR67"/>
<dbReference type="InterPro" id="IPR025770">
    <property type="entry name" value="PPMT_MeTrfase"/>
</dbReference>
<name>A0A2B7ZR67_9EURO</name>
<keyword evidence="4 10" id="KW-0489">Methyltransferase</keyword>
<sequence length="300" mass="33525">MEHEIDASTSSISPNRLDSPPIVTDPPSTGVDWRPRREYVPYRPERDGNGATTKTPREVDPAILPGGKKSLAGISIRSFVLGQVFGLCIVLSLILLKSSNPLWRAPFFLTSLSLFHFLEYYITARYSTPYASISAFLLSSNGAAYNLAHTSALAECLLSRLVLPEGYVEWTSLAFGGVKVQIGLGLVFMAVGQVVRSLAMVQAGTNFTHTVQSRRREGHTLVKDGIYSILRHPSYFGFFWWGLGTQLVLGNAVCFFAYAIVLWKFFSSRIQREEKFLIGFFDKEYIEYRKTARVGIPFIS</sequence>
<comment type="subcellular location">
    <subcellularLocation>
        <location evidence="10">Endoplasmic reticulum membrane</location>
        <topology evidence="10">Multi-pass membrane protein</topology>
    </subcellularLocation>
    <subcellularLocation>
        <location evidence="1">Membrane</location>
        <topology evidence="1">Multi-pass membrane protein</topology>
    </subcellularLocation>
</comment>
<evidence type="ECO:0000256" key="3">
    <source>
        <dbReference type="ARBA" id="ARBA00012151"/>
    </source>
</evidence>
<dbReference type="EC" id="2.1.1.100" evidence="3 10"/>
<dbReference type="Proteomes" id="UP000226031">
    <property type="component" value="Unassembled WGS sequence"/>
</dbReference>
<evidence type="ECO:0000256" key="8">
    <source>
        <dbReference type="ARBA" id="ARBA00022989"/>
    </source>
</evidence>
<keyword evidence="10" id="KW-0256">Endoplasmic reticulum</keyword>
<evidence type="ECO:0000256" key="2">
    <source>
        <dbReference type="ARBA" id="ARBA00009140"/>
    </source>
</evidence>
<dbReference type="GO" id="GO:0005789">
    <property type="term" value="C:endoplasmic reticulum membrane"/>
    <property type="evidence" value="ECO:0007669"/>
    <property type="project" value="UniProtKB-SubCell"/>
</dbReference>
<keyword evidence="13" id="KW-1185">Reference proteome</keyword>
<dbReference type="Gene3D" id="1.20.120.1630">
    <property type="match status" value="1"/>
</dbReference>
<evidence type="ECO:0000256" key="9">
    <source>
        <dbReference type="ARBA" id="ARBA00023136"/>
    </source>
</evidence>
<comment type="catalytic activity">
    <reaction evidence="10">
        <text>[protein]-C-terminal S-[(2E,6E)-farnesyl]-L-cysteine + S-adenosyl-L-methionine = [protein]-C-terminal S-[(2E,6E)-farnesyl]-L-cysteine methyl ester + S-adenosyl-L-homocysteine</text>
        <dbReference type="Rhea" id="RHEA:21672"/>
        <dbReference type="Rhea" id="RHEA-COMP:12125"/>
        <dbReference type="Rhea" id="RHEA-COMP:12126"/>
        <dbReference type="ChEBI" id="CHEBI:57856"/>
        <dbReference type="ChEBI" id="CHEBI:59789"/>
        <dbReference type="ChEBI" id="CHEBI:90510"/>
        <dbReference type="ChEBI" id="CHEBI:90511"/>
        <dbReference type="EC" id="2.1.1.100"/>
    </reaction>
</comment>
<protein>
    <recommendedName>
        <fullName evidence="3 10">Protein-S-isoprenylcysteine O-methyltransferase</fullName>
        <ecNumber evidence="3 10">2.1.1.100</ecNumber>
    </recommendedName>
</protein>
<dbReference type="PANTHER" id="PTHR12714:SF9">
    <property type="entry name" value="PROTEIN-S-ISOPRENYLCYSTEINE O-METHYLTRANSFERASE"/>
    <property type="match status" value="1"/>
</dbReference>
<proteinExistence type="inferred from homology"/>
<dbReference type="GO" id="GO:0004671">
    <property type="term" value="F:protein C-terminal S-isoprenylcysteine carboxyl O-methyltransferase activity"/>
    <property type="evidence" value="ECO:0007669"/>
    <property type="project" value="UniProtKB-EC"/>
</dbReference>
<keyword evidence="6 10" id="KW-0949">S-adenosyl-L-methionine</keyword>
<gene>
    <name evidence="12" type="ORF">GX50_01010</name>
</gene>
<dbReference type="PROSITE" id="PS51564">
    <property type="entry name" value="SAM_ICMT"/>
    <property type="match status" value="1"/>
</dbReference>
<evidence type="ECO:0000256" key="11">
    <source>
        <dbReference type="SAM" id="MobiDB-lite"/>
    </source>
</evidence>
<evidence type="ECO:0000313" key="13">
    <source>
        <dbReference type="Proteomes" id="UP000226031"/>
    </source>
</evidence>
<feature type="compositionally biased region" description="Polar residues" evidence="11">
    <location>
        <begin position="7"/>
        <end position="16"/>
    </location>
</feature>
<feature type="transmembrane region" description="Helical" evidence="10">
    <location>
        <begin position="103"/>
        <end position="123"/>
    </location>
</feature>
<evidence type="ECO:0000256" key="10">
    <source>
        <dbReference type="RuleBase" id="RU362022"/>
    </source>
</evidence>
<dbReference type="PANTHER" id="PTHR12714">
    <property type="entry name" value="PROTEIN-S ISOPRENYLCYSTEINE O-METHYLTRANSFERASE"/>
    <property type="match status" value="1"/>
</dbReference>
<keyword evidence="7 10" id="KW-0812">Transmembrane</keyword>
<evidence type="ECO:0000256" key="5">
    <source>
        <dbReference type="ARBA" id="ARBA00022679"/>
    </source>
</evidence>
<dbReference type="VEuPathDB" id="FungiDB:EMCG_03159"/>
<dbReference type="InterPro" id="IPR007269">
    <property type="entry name" value="ICMT_MeTrfase"/>
</dbReference>
<feature type="transmembrane region" description="Helical" evidence="10">
    <location>
        <begin position="238"/>
        <end position="263"/>
    </location>
</feature>
<dbReference type="GO" id="GO:0032259">
    <property type="term" value="P:methylation"/>
    <property type="evidence" value="ECO:0007669"/>
    <property type="project" value="UniProtKB-KW"/>
</dbReference>
<keyword evidence="8 10" id="KW-1133">Transmembrane helix</keyword>
<feature type="region of interest" description="Disordered" evidence="11">
    <location>
        <begin position="1"/>
        <end position="60"/>
    </location>
</feature>
<dbReference type="Pfam" id="PF04140">
    <property type="entry name" value="ICMT"/>
    <property type="match status" value="1"/>
</dbReference>
<accession>A0A2B7ZR67</accession>
<comment type="similarity">
    <text evidence="2 10">Belongs to the class VI-like SAM-binding methyltransferase superfamily. Isoprenylcysteine carboxyl methyltransferase family.</text>
</comment>
<organism evidence="12 13">
    <name type="scientific">[Emmonsia] crescens</name>
    <dbReference type="NCBI Taxonomy" id="73230"/>
    <lineage>
        <taxon>Eukaryota</taxon>
        <taxon>Fungi</taxon>
        <taxon>Dikarya</taxon>
        <taxon>Ascomycota</taxon>
        <taxon>Pezizomycotina</taxon>
        <taxon>Eurotiomycetes</taxon>
        <taxon>Eurotiomycetidae</taxon>
        <taxon>Onygenales</taxon>
        <taxon>Ajellomycetaceae</taxon>
        <taxon>Emergomyces</taxon>
    </lineage>
</organism>
<dbReference type="AlphaFoldDB" id="A0A2B7ZR67"/>
<feature type="transmembrane region" description="Helical" evidence="10">
    <location>
        <begin position="74"/>
        <end position="96"/>
    </location>
</feature>
<keyword evidence="9 10" id="KW-0472">Membrane</keyword>